<accession>A0ABP0U0B8</accession>
<protein>
    <submittedName>
        <fullName evidence="2">Uncharacterized protein</fullName>
    </submittedName>
</protein>
<evidence type="ECO:0000256" key="1">
    <source>
        <dbReference type="SAM" id="MobiDB-lite"/>
    </source>
</evidence>
<sequence>MQPQRPSSESSDLNLSLHSNKRGHSRQFERVNSALPRPLRFGSLVPSLVAAGRRLCDVRRHFKAATQSLHTRRGPVRLGIASGRRPREQGRRSLRAYNEGRSTDWNGMFPYVVREGTRQRKDVRYVGKYRSGTGRVAPNLAIKGWGPVPRK</sequence>
<name>A0ABP0U0B8_9BRYO</name>
<evidence type="ECO:0000313" key="3">
    <source>
        <dbReference type="Proteomes" id="UP001497512"/>
    </source>
</evidence>
<keyword evidence="3" id="KW-1185">Reference proteome</keyword>
<evidence type="ECO:0000313" key="2">
    <source>
        <dbReference type="EMBL" id="CAK9209384.1"/>
    </source>
</evidence>
<feature type="region of interest" description="Disordered" evidence="1">
    <location>
        <begin position="1"/>
        <end position="27"/>
    </location>
</feature>
<reference evidence="2" key="1">
    <citation type="submission" date="2024-02" db="EMBL/GenBank/DDBJ databases">
        <authorList>
            <consortium name="ELIXIR-Norway"/>
            <consortium name="Elixir Norway"/>
        </authorList>
    </citation>
    <scope>NUCLEOTIDE SEQUENCE</scope>
</reference>
<feature type="region of interest" description="Disordered" evidence="1">
    <location>
        <begin position="67"/>
        <end position="98"/>
    </location>
</feature>
<gene>
    <name evidence="2" type="ORF">CSSPTR1EN2_LOCUS9673</name>
</gene>
<organism evidence="2 3">
    <name type="scientific">Sphagnum troendelagicum</name>
    <dbReference type="NCBI Taxonomy" id="128251"/>
    <lineage>
        <taxon>Eukaryota</taxon>
        <taxon>Viridiplantae</taxon>
        <taxon>Streptophyta</taxon>
        <taxon>Embryophyta</taxon>
        <taxon>Bryophyta</taxon>
        <taxon>Sphagnophytina</taxon>
        <taxon>Sphagnopsida</taxon>
        <taxon>Sphagnales</taxon>
        <taxon>Sphagnaceae</taxon>
        <taxon>Sphagnum</taxon>
    </lineage>
</organism>
<proteinExistence type="predicted"/>
<dbReference type="EMBL" id="OZ019909">
    <property type="protein sequence ID" value="CAK9209384.1"/>
    <property type="molecule type" value="Genomic_DNA"/>
</dbReference>
<dbReference type="Proteomes" id="UP001497512">
    <property type="component" value="Chromosome 17"/>
</dbReference>
<feature type="compositionally biased region" description="Polar residues" evidence="1">
    <location>
        <begin position="1"/>
        <end position="18"/>
    </location>
</feature>